<dbReference type="SUPFAM" id="SSF46548">
    <property type="entry name" value="alpha-helical ferredoxin"/>
    <property type="match status" value="1"/>
</dbReference>
<dbReference type="eggNOG" id="COG4656">
    <property type="taxonomic scope" value="Bacteria"/>
</dbReference>
<evidence type="ECO:0000256" key="4">
    <source>
        <dbReference type="ARBA" id="ARBA00022737"/>
    </source>
</evidence>
<reference evidence="12" key="1">
    <citation type="submission" date="2010-11" db="EMBL/GenBank/DDBJ databases">
        <title>The complete genome of Mahella australiensis DSM 15567.</title>
        <authorList>
            <consortium name="US DOE Joint Genome Institute (JGI-PGF)"/>
            <person name="Lucas S."/>
            <person name="Copeland A."/>
            <person name="Lapidus A."/>
            <person name="Bruce D."/>
            <person name="Goodwin L."/>
            <person name="Pitluck S."/>
            <person name="Kyrpides N."/>
            <person name="Mavromatis K."/>
            <person name="Pagani I."/>
            <person name="Ivanova N."/>
            <person name="Teshima H."/>
            <person name="Brettin T."/>
            <person name="Detter J.C."/>
            <person name="Han C."/>
            <person name="Tapia R."/>
            <person name="Land M."/>
            <person name="Hauser L."/>
            <person name="Markowitz V."/>
            <person name="Cheng J.-F."/>
            <person name="Hugenholtz P."/>
            <person name="Woyke T."/>
            <person name="Wu D."/>
            <person name="Spring S."/>
            <person name="Pukall R."/>
            <person name="Steenblock K."/>
            <person name="Schneider S."/>
            <person name="Klenk H.-P."/>
            <person name="Eisen J.A."/>
        </authorList>
    </citation>
    <scope>NUCLEOTIDE SEQUENCE [LARGE SCALE GENOMIC DNA]</scope>
    <source>
        <strain evidence="12">DSM 15567 / CIP 107919 / 50-1 BON</strain>
    </source>
</reference>
<name>F4A1J3_MAHA5</name>
<gene>
    <name evidence="11" type="ordered locus">Mahau_0829</name>
</gene>
<evidence type="ECO:0000313" key="11">
    <source>
        <dbReference type="EMBL" id="AEE96027.1"/>
    </source>
</evidence>
<keyword evidence="1" id="KW-0813">Transport</keyword>
<keyword evidence="6" id="KW-0408">Iron</keyword>
<keyword evidence="7" id="KW-0411">Iron-sulfur</keyword>
<dbReference type="InterPro" id="IPR017054">
    <property type="entry name" value="PduS"/>
</dbReference>
<dbReference type="GO" id="GO:0009055">
    <property type="term" value="F:electron transfer activity"/>
    <property type="evidence" value="ECO:0007669"/>
    <property type="project" value="InterPro"/>
</dbReference>
<dbReference type="PANTHER" id="PTHR43034">
    <property type="entry name" value="ION-TRANSLOCATING OXIDOREDUCTASE COMPLEX SUBUNIT C"/>
    <property type="match status" value="1"/>
</dbReference>
<dbReference type="GO" id="GO:0016020">
    <property type="term" value="C:membrane"/>
    <property type="evidence" value="ECO:0007669"/>
    <property type="project" value="InterPro"/>
</dbReference>
<dbReference type="InterPro" id="IPR010208">
    <property type="entry name" value="Ion_transpt_RnfC/RsxC"/>
</dbReference>
<dbReference type="EMBL" id="CP002360">
    <property type="protein sequence ID" value="AEE96027.1"/>
    <property type="molecule type" value="Genomic_DNA"/>
</dbReference>
<evidence type="ECO:0000256" key="5">
    <source>
        <dbReference type="ARBA" id="ARBA00022982"/>
    </source>
</evidence>
<evidence type="ECO:0000313" key="12">
    <source>
        <dbReference type="Proteomes" id="UP000008457"/>
    </source>
</evidence>
<dbReference type="PIRSF" id="PIRSF036408">
    <property type="entry name" value="PduS_prd"/>
    <property type="match status" value="1"/>
</dbReference>
<feature type="domain" description="NADH-ubiquinone oxidoreductase 51kDa subunit FMN-binding" evidence="8">
    <location>
        <begin position="10"/>
        <end position="151"/>
    </location>
</feature>
<keyword evidence="3" id="KW-0479">Metal-binding</keyword>
<accession>F4A1J3</accession>
<dbReference type="Pfam" id="PF01512">
    <property type="entry name" value="Complex1_51K"/>
    <property type="match status" value="1"/>
</dbReference>
<dbReference type="Gene3D" id="3.10.20.600">
    <property type="match status" value="1"/>
</dbReference>
<keyword evidence="4" id="KW-0677">Repeat</keyword>
<dbReference type="Pfam" id="PF13534">
    <property type="entry name" value="Fer4_17"/>
    <property type="match status" value="1"/>
</dbReference>
<dbReference type="Pfam" id="PF10531">
    <property type="entry name" value="SLBB"/>
    <property type="match status" value="1"/>
</dbReference>
<dbReference type="Proteomes" id="UP000008457">
    <property type="component" value="Chromosome"/>
</dbReference>
<evidence type="ECO:0000256" key="7">
    <source>
        <dbReference type="ARBA" id="ARBA00023014"/>
    </source>
</evidence>
<reference evidence="11 12" key="2">
    <citation type="journal article" date="2011" name="Stand. Genomic Sci.">
        <title>Complete genome sequence of Mahella australiensis type strain (50-1 BON).</title>
        <authorList>
            <person name="Sikorski J."/>
            <person name="Teshima H."/>
            <person name="Nolan M."/>
            <person name="Lucas S."/>
            <person name="Hammon N."/>
            <person name="Deshpande S."/>
            <person name="Cheng J.F."/>
            <person name="Pitluck S."/>
            <person name="Liolios K."/>
            <person name="Pagani I."/>
            <person name="Ivanova N."/>
            <person name="Huntemann M."/>
            <person name="Mavromatis K."/>
            <person name="Ovchinikova G."/>
            <person name="Pati A."/>
            <person name="Tapia R."/>
            <person name="Han C."/>
            <person name="Goodwin L."/>
            <person name="Chen A."/>
            <person name="Palaniappan K."/>
            <person name="Land M."/>
            <person name="Hauser L."/>
            <person name="Ngatchou-Djao O.D."/>
            <person name="Rohde M."/>
            <person name="Pukall R."/>
            <person name="Spring S."/>
            <person name="Abt B."/>
            <person name="Goker M."/>
            <person name="Detter J.C."/>
            <person name="Woyke T."/>
            <person name="Bristow J."/>
            <person name="Markowitz V."/>
            <person name="Hugenholtz P."/>
            <person name="Eisen J.A."/>
            <person name="Kyrpides N.C."/>
            <person name="Klenk H.P."/>
            <person name="Lapidus A."/>
        </authorList>
    </citation>
    <scope>NUCLEOTIDE SEQUENCE [LARGE SCALE GENOMIC DNA]</scope>
    <source>
        <strain evidence="12">DSM 15567 / CIP 107919 / 50-1 BON</strain>
    </source>
</reference>
<dbReference type="STRING" id="697281.Mahau_0829"/>
<keyword evidence="12" id="KW-1185">Reference proteome</keyword>
<evidence type="ECO:0000259" key="10">
    <source>
        <dbReference type="Pfam" id="PF13375"/>
    </source>
</evidence>
<protein>
    <submittedName>
        <fullName evidence="11">Respiratory-chain NADH dehydrogenase domain 51 kDa subunit</fullName>
    </submittedName>
</protein>
<dbReference type="SUPFAM" id="SSF142019">
    <property type="entry name" value="Nqo1 FMN-binding domain-like"/>
    <property type="match status" value="1"/>
</dbReference>
<dbReference type="RefSeq" id="WP_013780457.1">
    <property type="nucleotide sequence ID" value="NC_015520.1"/>
</dbReference>
<feature type="domain" description="Soluble ligand binding" evidence="9">
    <location>
        <begin position="164"/>
        <end position="209"/>
    </location>
</feature>
<dbReference type="AlphaFoldDB" id="F4A1J3"/>
<dbReference type="KEGG" id="mas:Mahau_0829"/>
<sequence length="443" mass="47492">MTDKQIQDMVFDAGVVGAGGAGFPTHVKINANADVVIVNGAECEPLIRVDQQLMAGKADEILQALQAVMISCHASKAYIGLKPKYKEAIHAVEQLLPHYDGIEISILRDVYPAGDEQILVYDITGRLVPEGGIPLMVGVVVVNVETLFNIYNAIHGLPLTEKFVTITGAVRDPITVRVPIGTSARDAISFAGGPLVEPFVVIDGGPMMGKLISYSSAVVTKTTKSFIVLPSMHRLAIIKQERPGLAVKRGMASCCQCQECTDLCPRHLIGHSIEPHRTIRAVSHGVTTDSAAITTALLCSECGVCDMFACPLDLSPRHINIAIKEELAKRGFKNPHHNADLVAHPFRDGRLIPVERLIARLGLNQYNKPAPLIMDEQIVKRVSLPLKQSTGVAVTPLVNTGDRVKKGQLIGSVPEGQLGANLHASISGIVKAVGQEIVIEGID</sequence>
<evidence type="ECO:0000259" key="9">
    <source>
        <dbReference type="Pfam" id="PF10531"/>
    </source>
</evidence>
<dbReference type="Gene3D" id="3.40.50.11540">
    <property type="entry name" value="NADH-ubiquinone oxidoreductase 51kDa subunit"/>
    <property type="match status" value="1"/>
</dbReference>
<evidence type="ECO:0000256" key="6">
    <source>
        <dbReference type="ARBA" id="ARBA00023004"/>
    </source>
</evidence>
<evidence type="ECO:0000256" key="3">
    <source>
        <dbReference type="ARBA" id="ARBA00022723"/>
    </source>
</evidence>
<dbReference type="InterPro" id="IPR026902">
    <property type="entry name" value="RnfC_N"/>
</dbReference>
<dbReference type="Pfam" id="PF13375">
    <property type="entry name" value="RnfC_N"/>
    <property type="match status" value="1"/>
</dbReference>
<evidence type="ECO:0000256" key="2">
    <source>
        <dbReference type="ARBA" id="ARBA00022485"/>
    </source>
</evidence>
<keyword evidence="5" id="KW-0249">Electron transport</keyword>
<dbReference type="InterPro" id="IPR037225">
    <property type="entry name" value="Nuo51_FMN-bd_sf"/>
</dbReference>
<proteinExistence type="predicted"/>
<dbReference type="InterPro" id="IPR019554">
    <property type="entry name" value="Soluble_ligand-bd"/>
</dbReference>
<dbReference type="PANTHER" id="PTHR43034:SF2">
    <property type="entry name" value="ION-TRANSLOCATING OXIDOREDUCTASE COMPLEX SUBUNIT C"/>
    <property type="match status" value="1"/>
</dbReference>
<evidence type="ECO:0000259" key="8">
    <source>
        <dbReference type="Pfam" id="PF01512"/>
    </source>
</evidence>
<dbReference type="InterPro" id="IPR011538">
    <property type="entry name" value="Nuo51_FMN-bd"/>
</dbReference>
<dbReference type="SUPFAM" id="SSF142984">
    <property type="entry name" value="Nqo1 middle domain-like"/>
    <property type="match status" value="1"/>
</dbReference>
<evidence type="ECO:0000256" key="1">
    <source>
        <dbReference type="ARBA" id="ARBA00022448"/>
    </source>
</evidence>
<keyword evidence="2" id="KW-0004">4Fe-4S</keyword>
<dbReference type="HOGENOM" id="CLU_010808_0_0_9"/>
<feature type="domain" description="RnfC Barrel sandwich hybrid" evidence="10">
    <location>
        <begin position="373"/>
        <end position="438"/>
    </location>
</feature>
<dbReference type="GO" id="GO:0051539">
    <property type="term" value="F:4 iron, 4 sulfur cluster binding"/>
    <property type="evidence" value="ECO:0007669"/>
    <property type="project" value="UniProtKB-KW"/>
</dbReference>
<dbReference type="GO" id="GO:0046872">
    <property type="term" value="F:metal ion binding"/>
    <property type="evidence" value="ECO:0007669"/>
    <property type="project" value="UniProtKB-KW"/>
</dbReference>
<organism evidence="11 12">
    <name type="scientific">Mahella australiensis (strain DSM 15567 / CIP 107919 / 50-1 BON)</name>
    <dbReference type="NCBI Taxonomy" id="697281"/>
    <lineage>
        <taxon>Bacteria</taxon>
        <taxon>Bacillati</taxon>
        <taxon>Bacillota</taxon>
        <taxon>Clostridia</taxon>
        <taxon>Thermoanaerobacterales</taxon>
        <taxon>Thermoanaerobacterales Family IV. Incertae Sedis</taxon>
        <taxon>Mahella</taxon>
    </lineage>
</organism>